<evidence type="ECO:0000256" key="4">
    <source>
        <dbReference type="ARBA" id="ARBA00023133"/>
    </source>
</evidence>
<evidence type="ECO:0000256" key="6">
    <source>
        <dbReference type="ARBA" id="ARBA00023244"/>
    </source>
</evidence>
<feature type="compositionally biased region" description="Basic residues" evidence="9">
    <location>
        <begin position="377"/>
        <end position="387"/>
    </location>
</feature>
<evidence type="ECO:0000256" key="7">
    <source>
        <dbReference type="ARBA" id="ARBA00024536"/>
    </source>
</evidence>
<organism evidence="10">
    <name type="scientific">Thermoleptolyngbya oregonensis NK1-22</name>
    <dbReference type="NCBI Taxonomy" id="2547457"/>
    <lineage>
        <taxon>Bacteria</taxon>
        <taxon>Bacillati</taxon>
        <taxon>Cyanobacteriota</taxon>
        <taxon>Cyanophyceae</taxon>
        <taxon>Oculatellales</taxon>
        <taxon>Oculatellaceae</taxon>
        <taxon>Thermoleptolyngbya</taxon>
    </lineage>
</organism>
<feature type="region of interest" description="Disordered" evidence="9">
    <location>
        <begin position="374"/>
        <end position="423"/>
    </location>
</feature>
<evidence type="ECO:0000256" key="8">
    <source>
        <dbReference type="RuleBase" id="RU004185"/>
    </source>
</evidence>
<dbReference type="RefSeq" id="WP_316790788.1">
    <property type="nucleotide sequence ID" value="NZ_CP053540.1"/>
</dbReference>
<dbReference type="GO" id="GO:0006783">
    <property type="term" value="P:heme biosynthetic process"/>
    <property type="evidence" value="ECO:0007669"/>
    <property type="project" value="UniProtKB-KW"/>
</dbReference>
<comment type="catalytic activity">
    <reaction evidence="7">
        <text>Fe-coproporphyrin III + 2 H(+) = coproporphyrin III + Fe(2+)</text>
        <dbReference type="Rhea" id="RHEA:49572"/>
        <dbReference type="ChEBI" id="CHEBI:15378"/>
        <dbReference type="ChEBI" id="CHEBI:29033"/>
        <dbReference type="ChEBI" id="CHEBI:68438"/>
        <dbReference type="ChEBI" id="CHEBI:131725"/>
        <dbReference type="EC" id="4.99.1.9"/>
    </reaction>
    <physiologicalReaction direction="right-to-left" evidence="7">
        <dbReference type="Rhea" id="RHEA:49574"/>
    </physiologicalReaction>
</comment>
<proteinExistence type="inferred from homology"/>
<dbReference type="CDD" id="cd03411">
    <property type="entry name" value="Ferrochelatase_N"/>
    <property type="match status" value="1"/>
</dbReference>
<dbReference type="EMBL" id="CP053540">
    <property type="protein sequence ID" value="WOB42363.1"/>
    <property type="molecule type" value="Genomic_DNA"/>
</dbReference>
<evidence type="ECO:0000256" key="3">
    <source>
        <dbReference type="ARBA" id="ARBA00023004"/>
    </source>
</evidence>
<keyword evidence="5" id="KW-0456">Lyase</keyword>
<evidence type="ECO:0000256" key="9">
    <source>
        <dbReference type="SAM" id="MobiDB-lite"/>
    </source>
</evidence>
<dbReference type="AlphaFoldDB" id="A0AA96Y5Q2"/>
<evidence type="ECO:0000256" key="2">
    <source>
        <dbReference type="ARBA" id="ARBA00013215"/>
    </source>
</evidence>
<dbReference type="InterPro" id="IPR033659">
    <property type="entry name" value="Ferrochelatase_N"/>
</dbReference>
<dbReference type="InterPro" id="IPR033644">
    <property type="entry name" value="Ferrochelatase_C"/>
</dbReference>
<dbReference type="Gene3D" id="3.40.50.1400">
    <property type="match status" value="2"/>
</dbReference>
<keyword evidence="3" id="KW-0408">Iron</keyword>
<dbReference type="InterPro" id="IPR001015">
    <property type="entry name" value="Ferrochelatase"/>
</dbReference>
<dbReference type="GO" id="GO:0004325">
    <property type="term" value="F:ferrochelatase activity"/>
    <property type="evidence" value="ECO:0007669"/>
    <property type="project" value="InterPro"/>
</dbReference>
<dbReference type="EC" id="4.99.1.9" evidence="2"/>
<dbReference type="CDD" id="cd00419">
    <property type="entry name" value="Ferrochelatase_C"/>
    <property type="match status" value="1"/>
</dbReference>
<comment type="pathway">
    <text evidence="1">Porphyrin-containing compound metabolism; protoheme biosynthesis.</text>
</comment>
<reference evidence="10" key="1">
    <citation type="submission" date="2020-05" db="EMBL/GenBank/DDBJ databases">
        <authorList>
            <person name="Zhu T."/>
            <person name="Keshari N."/>
            <person name="Lu X."/>
        </authorList>
    </citation>
    <scope>NUCLEOTIDE SEQUENCE</scope>
    <source>
        <strain evidence="10">NK1-22</strain>
    </source>
</reference>
<accession>A0AA96Y5Q2</accession>
<sequence>MVATPERLEQTPAELSSGAAPSSRVAVLLMGYGEVESYEDFANYNEQALNLLTAKFAPVPTWLYPPLAKLLAVFDLHEWQHQHDHFISPHNAIFEQQRAGIEARLKEKWGDRIKVFKAFNFCAPFLPEQVLAQIQAEGFDKLLIYPLLVVDSIFTSGIAVEQVNKALAKTFVGSEHWLKGTRYIPSFYNEPEYIDLMARLVEDKIHADLAVAHLPSQTGIVLMNHGCPHKAKGFTSGIDESQALYERVREKLIHRYPLISVGWLNHQTPLIEWTQPNAELAAKNLIDLGATALVFMPIGFATENHETLLDVDHIIHGLRRRHPEVTYVQMPCVNDHPDFLQMAADWADGQIADLLEAEALAVNPSLAIALAQSYADHHHHEHSHGHSHSHDSGSAHPTEHRHAHGHTHDHSRQPSHGEHSHRH</sequence>
<protein>
    <recommendedName>
        <fullName evidence="2">coproporphyrin ferrochelatase</fullName>
        <ecNumber evidence="2">4.99.1.9</ecNumber>
    </recommendedName>
</protein>
<name>A0AA96Y5Q2_9CYAN</name>
<dbReference type="SUPFAM" id="SSF53800">
    <property type="entry name" value="Chelatase"/>
    <property type="match status" value="1"/>
</dbReference>
<evidence type="ECO:0000313" key="10">
    <source>
        <dbReference type="EMBL" id="WOB42363.1"/>
    </source>
</evidence>
<dbReference type="Pfam" id="PF00762">
    <property type="entry name" value="Ferrochelatase"/>
    <property type="match status" value="1"/>
</dbReference>
<dbReference type="PANTHER" id="PTHR11108">
    <property type="entry name" value="FERROCHELATASE"/>
    <property type="match status" value="1"/>
</dbReference>
<feature type="compositionally biased region" description="Basic and acidic residues" evidence="9">
    <location>
        <begin position="388"/>
        <end position="423"/>
    </location>
</feature>
<comment type="similarity">
    <text evidence="8">Belongs to the ferrochelatase family.</text>
</comment>
<dbReference type="KEGG" id="tog:HNI00_03710"/>
<evidence type="ECO:0000256" key="5">
    <source>
        <dbReference type="ARBA" id="ARBA00023239"/>
    </source>
</evidence>
<evidence type="ECO:0000256" key="1">
    <source>
        <dbReference type="ARBA" id="ARBA00004744"/>
    </source>
</evidence>
<keyword evidence="6" id="KW-0627">Porphyrin biosynthesis</keyword>
<gene>
    <name evidence="10" type="ORF">HNI00_03710</name>
</gene>
<dbReference type="PANTHER" id="PTHR11108:SF1">
    <property type="entry name" value="FERROCHELATASE, MITOCHONDRIAL"/>
    <property type="match status" value="1"/>
</dbReference>
<keyword evidence="4" id="KW-0350">Heme biosynthesis</keyword>